<protein>
    <submittedName>
        <fullName evidence="8">Yip1 domain-containing protein</fullName>
    </submittedName>
</protein>
<dbReference type="Pfam" id="PF04893">
    <property type="entry name" value="Yip1"/>
    <property type="match status" value="1"/>
</dbReference>
<proteinExistence type="predicted"/>
<dbReference type="RefSeq" id="WP_007979868.1">
    <property type="nucleotide sequence ID" value="NZ_AEMG01000009.1"/>
</dbReference>
<keyword evidence="4 5" id="KW-0472">Membrane</keyword>
<evidence type="ECO:0000313" key="7">
    <source>
        <dbReference type="EMBL" id="EFW92094.1"/>
    </source>
</evidence>
<evidence type="ECO:0000256" key="3">
    <source>
        <dbReference type="ARBA" id="ARBA00022989"/>
    </source>
</evidence>
<evidence type="ECO:0000313" key="9">
    <source>
        <dbReference type="Proteomes" id="UP000003751"/>
    </source>
</evidence>
<reference evidence="8" key="2">
    <citation type="submission" date="2016-11" db="EMBL/GenBank/DDBJ databases">
        <authorList>
            <person name="Jaros S."/>
            <person name="Januszkiewicz K."/>
            <person name="Wedrychowicz H."/>
        </authorList>
    </citation>
    <scope>NUCLEOTIDE SEQUENCE [LARGE SCALE GENOMIC DNA]</scope>
    <source>
        <strain evidence="8">DX253</strain>
    </source>
</reference>
<dbReference type="eggNOG" id="arCOG02054">
    <property type="taxonomic scope" value="Archaea"/>
</dbReference>
<reference evidence="10" key="3">
    <citation type="submission" date="2016-11" db="EMBL/GenBank/DDBJ databases">
        <authorList>
            <person name="Varghese N."/>
            <person name="Submissions S."/>
        </authorList>
    </citation>
    <scope>NUCLEOTIDE SEQUENCE [LARGE SCALE GENOMIC DNA]</scope>
    <source>
        <strain evidence="10">DX253</strain>
    </source>
</reference>
<dbReference type="EMBL" id="FRAN01000003">
    <property type="protein sequence ID" value="SHK88328.1"/>
    <property type="molecule type" value="Genomic_DNA"/>
</dbReference>
<evidence type="ECO:0000313" key="8">
    <source>
        <dbReference type="EMBL" id="SHK88328.1"/>
    </source>
</evidence>
<evidence type="ECO:0000256" key="4">
    <source>
        <dbReference type="ARBA" id="ARBA00023136"/>
    </source>
</evidence>
<name>E7QU15_HALPU</name>
<evidence type="ECO:0000256" key="1">
    <source>
        <dbReference type="ARBA" id="ARBA00004141"/>
    </source>
</evidence>
<evidence type="ECO:0000313" key="10">
    <source>
        <dbReference type="Proteomes" id="UP000184203"/>
    </source>
</evidence>
<feature type="transmembrane region" description="Helical" evidence="5">
    <location>
        <begin position="142"/>
        <end position="165"/>
    </location>
</feature>
<sequence>MLLDALVRPDRFFENRAPRPSLASAFGVVLVVALVTTAVFGFVGWSMSQRMTGTTKIDNPNRPDEVFCDGFAAGGAANFSTGCDRPEQKTVVIGDLIWEGFQKKIPFVFITVLLAWPLIAVGLHVASAVAGGEGSFSNTLAVAGWGMLPSLVQMLVGIGLFFLALRGADLSGSNPQVVLDQLQSLVATARGGTLFVSALGTAWQWVVWTFGLKHARRLSTAAAAAAAGAIAFLSFLPTLA</sequence>
<evidence type="ECO:0000256" key="2">
    <source>
        <dbReference type="ARBA" id="ARBA00022692"/>
    </source>
</evidence>
<dbReference type="AlphaFoldDB" id="E7QU15"/>
<dbReference type="GO" id="GO:0016020">
    <property type="term" value="C:membrane"/>
    <property type="evidence" value="ECO:0007669"/>
    <property type="project" value="UniProtKB-SubCell"/>
</dbReference>
<accession>E7QU15</accession>
<dbReference type="EMBL" id="AEMG01000009">
    <property type="protein sequence ID" value="EFW92094.1"/>
    <property type="molecule type" value="Genomic_DNA"/>
</dbReference>
<feature type="domain" description="Yip1" evidence="6">
    <location>
        <begin position="5"/>
        <end position="236"/>
    </location>
</feature>
<feature type="transmembrane region" description="Helical" evidence="5">
    <location>
        <begin position="107"/>
        <end position="130"/>
    </location>
</feature>
<organism evidence="7 9">
    <name type="scientific">Haladaptatus paucihalophilus DX253</name>
    <dbReference type="NCBI Taxonomy" id="797209"/>
    <lineage>
        <taxon>Archaea</taxon>
        <taxon>Methanobacteriati</taxon>
        <taxon>Methanobacteriota</taxon>
        <taxon>Stenosarchaea group</taxon>
        <taxon>Halobacteria</taxon>
        <taxon>Halobacteriales</taxon>
        <taxon>Haladaptataceae</taxon>
        <taxon>Haladaptatus</taxon>
    </lineage>
</organism>
<keyword evidence="2 5" id="KW-0812">Transmembrane</keyword>
<keyword evidence="10" id="KW-1185">Reference proteome</keyword>
<evidence type="ECO:0000259" key="6">
    <source>
        <dbReference type="Pfam" id="PF04893"/>
    </source>
</evidence>
<dbReference type="InterPro" id="IPR006977">
    <property type="entry name" value="Yip1_dom"/>
</dbReference>
<dbReference type="Proteomes" id="UP000184203">
    <property type="component" value="Unassembled WGS sequence"/>
</dbReference>
<dbReference type="PATRIC" id="fig|797209.4.peg.2255"/>
<reference evidence="7 9" key="1">
    <citation type="journal article" date="2014" name="ISME J.">
        <title>Trehalose/2-sulfotrehalose biosynthesis and glycine-betaine uptake are widely spread mechanisms for osmoadaptation in the Halobacteriales.</title>
        <authorList>
            <person name="Youssef N.H."/>
            <person name="Savage-Ashlock K.N."/>
            <person name="McCully A.L."/>
            <person name="Luedtke B."/>
            <person name="Shaw E.I."/>
            <person name="Hoff W.D."/>
            <person name="Elshahed M.S."/>
        </authorList>
    </citation>
    <scope>NUCLEOTIDE SEQUENCE [LARGE SCALE GENOMIC DNA]</scope>
    <source>
        <strain evidence="7 9">DX253</strain>
    </source>
</reference>
<keyword evidence="3 5" id="KW-1133">Transmembrane helix</keyword>
<gene>
    <name evidence="8" type="ORF">SAMN05444342_2501</name>
    <name evidence="7" type="ORF">ZOD2009_11475</name>
</gene>
<feature type="transmembrane region" description="Helical" evidence="5">
    <location>
        <begin position="20"/>
        <end position="43"/>
    </location>
</feature>
<dbReference type="OrthoDB" id="116519at2157"/>
<feature type="transmembrane region" description="Helical" evidence="5">
    <location>
        <begin position="218"/>
        <end position="239"/>
    </location>
</feature>
<dbReference type="Proteomes" id="UP000003751">
    <property type="component" value="Unassembled WGS sequence"/>
</dbReference>
<comment type="subcellular location">
    <subcellularLocation>
        <location evidence="1">Membrane</location>
        <topology evidence="1">Multi-pass membrane protein</topology>
    </subcellularLocation>
</comment>
<dbReference type="STRING" id="797209.GCA_000376445_02499"/>
<evidence type="ECO:0000256" key="5">
    <source>
        <dbReference type="SAM" id="Phobius"/>
    </source>
</evidence>
<feature type="transmembrane region" description="Helical" evidence="5">
    <location>
        <begin position="185"/>
        <end position="206"/>
    </location>
</feature>